<reference evidence="2 3" key="1">
    <citation type="submission" date="2019-09" db="EMBL/GenBank/DDBJ databases">
        <authorList>
            <person name="Depoorter E."/>
        </authorList>
    </citation>
    <scope>NUCLEOTIDE SEQUENCE [LARGE SCALE GENOMIC DNA]</scope>
    <source>
        <strain evidence="2">LMG 13014</strain>
    </source>
</reference>
<dbReference type="Proteomes" id="UP000494261">
    <property type="component" value="Unassembled WGS sequence"/>
</dbReference>
<dbReference type="OrthoDB" id="9909604at2"/>
<evidence type="ECO:0000256" key="1">
    <source>
        <dbReference type="SAM" id="Phobius"/>
    </source>
</evidence>
<name>A0A6P2M083_9BURK</name>
<protein>
    <submittedName>
        <fullName evidence="2">Uncharacterized protein</fullName>
    </submittedName>
</protein>
<evidence type="ECO:0000313" key="2">
    <source>
        <dbReference type="EMBL" id="VWB73350.1"/>
    </source>
</evidence>
<keyword evidence="1" id="KW-0812">Transmembrane</keyword>
<sequence>MIKAIFQYFVPTPPNEISRESVEALRADVNAAGAWGEFGDAYRSAVNVWTRHADRQSREANLEWLKPRAKSFAVRWAVLSCVLWLGAWIVSGRLVAEVPLTLSGFLTGSVAMVFIYLHLALNK</sequence>
<feature type="transmembrane region" description="Helical" evidence="1">
    <location>
        <begin position="72"/>
        <end position="90"/>
    </location>
</feature>
<organism evidence="2 3">
    <name type="scientific">Burkholderia aenigmatica</name>
    <dbReference type="NCBI Taxonomy" id="2015348"/>
    <lineage>
        <taxon>Bacteria</taxon>
        <taxon>Pseudomonadati</taxon>
        <taxon>Pseudomonadota</taxon>
        <taxon>Betaproteobacteria</taxon>
        <taxon>Burkholderiales</taxon>
        <taxon>Burkholderiaceae</taxon>
        <taxon>Burkholderia</taxon>
        <taxon>Burkholderia cepacia complex</taxon>
    </lineage>
</organism>
<dbReference type="AlphaFoldDB" id="A0A6P2M083"/>
<proteinExistence type="predicted"/>
<dbReference type="GeneID" id="99664984"/>
<keyword evidence="1" id="KW-1133">Transmembrane helix</keyword>
<evidence type="ECO:0000313" key="3">
    <source>
        <dbReference type="Proteomes" id="UP000494261"/>
    </source>
</evidence>
<accession>A0A6P2M083</accession>
<gene>
    <name evidence="2" type="ORF">BLA13014_03342</name>
</gene>
<keyword evidence="1" id="KW-0472">Membrane</keyword>
<dbReference type="RefSeq" id="WP_025496774.1">
    <property type="nucleotide sequence ID" value="NZ_CABVQC010000021.1"/>
</dbReference>
<feature type="transmembrane region" description="Helical" evidence="1">
    <location>
        <begin position="102"/>
        <end position="121"/>
    </location>
</feature>
<dbReference type="EMBL" id="CABVQC010000021">
    <property type="protein sequence ID" value="VWB73350.1"/>
    <property type="molecule type" value="Genomic_DNA"/>
</dbReference>